<name>A0A8S9S5T1_BRACR</name>
<organism evidence="1 2">
    <name type="scientific">Brassica cretica</name>
    <name type="common">Mustard</name>
    <dbReference type="NCBI Taxonomy" id="69181"/>
    <lineage>
        <taxon>Eukaryota</taxon>
        <taxon>Viridiplantae</taxon>
        <taxon>Streptophyta</taxon>
        <taxon>Embryophyta</taxon>
        <taxon>Tracheophyta</taxon>
        <taxon>Spermatophyta</taxon>
        <taxon>Magnoliopsida</taxon>
        <taxon>eudicotyledons</taxon>
        <taxon>Gunneridae</taxon>
        <taxon>Pentapetalae</taxon>
        <taxon>rosids</taxon>
        <taxon>malvids</taxon>
        <taxon>Brassicales</taxon>
        <taxon>Brassicaceae</taxon>
        <taxon>Brassiceae</taxon>
        <taxon>Brassica</taxon>
    </lineage>
</organism>
<gene>
    <name evidence="1" type="ORF">F2Q69_00029051</name>
</gene>
<dbReference type="AlphaFoldDB" id="A0A8S9S5T1"/>
<protein>
    <submittedName>
        <fullName evidence="1">Uncharacterized protein</fullName>
    </submittedName>
</protein>
<accession>A0A8S9S5T1</accession>
<proteinExistence type="predicted"/>
<evidence type="ECO:0000313" key="1">
    <source>
        <dbReference type="EMBL" id="KAF3587389.1"/>
    </source>
</evidence>
<comment type="caution">
    <text evidence="1">The sequence shown here is derived from an EMBL/GenBank/DDBJ whole genome shotgun (WGS) entry which is preliminary data.</text>
</comment>
<evidence type="ECO:0000313" key="2">
    <source>
        <dbReference type="Proteomes" id="UP000712600"/>
    </source>
</evidence>
<reference evidence="1" key="1">
    <citation type="submission" date="2019-12" db="EMBL/GenBank/DDBJ databases">
        <title>Genome sequencing and annotation of Brassica cretica.</title>
        <authorList>
            <person name="Studholme D.J."/>
            <person name="Sarris P."/>
        </authorList>
    </citation>
    <scope>NUCLEOTIDE SEQUENCE</scope>
    <source>
        <strain evidence="1">PFS-109/04</strain>
        <tissue evidence="1">Leaf</tissue>
    </source>
</reference>
<dbReference type="EMBL" id="QGKX02000088">
    <property type="protein sequence ID" value="KAF3587389.1"/>
    <property type="molecule type" value="Genomic_DNA"/>
</dbReference>
<sequence>MAGHCFLKLPPASPIEDWGTAIPIEDRDRVIPERLRLCGYRYLKLDSWQEALSNLVTVALGKDVRIAWFWTFGPPE</sequence>
<dbReference type="Proteomes" id="UP000712600">
    <property type="component" value="Unassembled WGS sequence"/>
</dbReference>